<feature type="binding site" evidence="9">
    <location>
        <position position="156"/>
    </location>
    <ligand>
        <name>Mn(2+)</name>
        <dbReference type="ChEBI" id="CHEBI:29035"/>
    </ligand>
</feature>
<dbReference type="Proteomes" id="UP000223596">
    <property type="component" value="Unassembled WGS sequence"/>
</dbReference>
<dbReference type="GO" id="GO:0003677">
    <property type="term" value="F:DNA binding"/>
    <property type="evidence" value="ECO:0007669"/>
    <property type="project" value="UniProtKB-KW"/>
</dbReference>
<dbReference type="GO" id="GO:0051607">
    <property type="term" value="P:defense response to virus"/>
    <property type="evidence" value="ECO:0007669"/>
    <property type="project" value="UniProtKB-UniRule"/>
</dbReference>
<dbReference type="GO" id="GO:0016787">
    <property type="term" value="F:hydrolase activity"/>
    <property type="evidence" value="ECO:0007669"/>
    <property type="project" value="UniProtKB-KW"/>
</dbReference>
<dbReference type="RefSeq" id="WP_003513460.1">
    <property type="nucleotide sequence ID" value="NZ_CP013828.1"/>
</dbReference>
<keyword evidence="2 9" id="KW-0479">Metal-binding</keyword>
<dbReference type="GeneID" id="35805604"/>
<comment type="cofactor">
    <cofactor evidence="9">
        <name>Mg(2+)</name>
        <dbReference type="ChEBI" id="CHEBI:18420"/>
    </cofactor>
    <cofactor evidence="9">
        <name>Mn(2+)</name>
        <dbReference type="ChEBI" id="CHEBI:29035"/>
    </cofactor>
</comment>
<keyword evidence="6 9" id="KW-0051">Antiviral defense</keyword>
<feature type="binding site" evidence="9">
    <location>
        <position position="222"/>
    </location>
    <ligand>
        <name>Mn(2+)</name>
        <dbReference type="ChEBI" id="CHEBI:29035"/>
    </ligand>
</feature>
<name>A0AB36TKB4_ACETH</name>
<evidence type="ECO:0000313" key="10">
    <source>
        <dbReference type="EMBL" id="PFH04267.1"/>
    </source>
</evidence>
<dbReference type="Gene3D" id="1.20.120.920">
    <property type="entry name" value="CRISPR-associated endonuclease Cas1, C-terminal domain"/>
    <property type="match status" value="1"/>
</dbReference>
<feature type="binding site" evidence="9">
    <location>
        <position position="237"/>
    </location>
    <ligand>
        <name>Mn(2+)</name>
        <dbReference type="ChEBI" id="CHEBI:29035"/>
    </ligand>
</feature>
<dbReference type="EC" id="3.1.-.-" evidence="9"/>
<keyword evidence="5 9" id="KW-0460">Magnesium</keyword>
<evidence type="ECO:0000256" key="7">
    <source>
        <dbReference type="ARBA" id="ARBA00023125"/>
    </source>
</evidence>
<dbReference type="GO" id="GO:0004520">
    <property type="term" value="F:DNA endonuclease activity"/>
    <property type="evidence" value="ECO:0007669"/>
    <property type="project" value="InterPro"/>
</dbReference>
<dbReference type="GO" id="GO:0043571">
    <property type="term" value="P:maintenance of CRISPR repeat elements"/>
    <property type="evidence" value="ECO:0007669"/>
    <property type="project" value="UniProtKB-UniRule"/>
</dbReference>
<keyword evidence="8 9" id="KW-0464">Manganese</keyword>
<comment type="similarity">
    <text evidence="9">Belongs to the CRISPR-associated endonuclease Cas1 family.</text>
</comment>
<evidence type="ECO:0000256" key="8">
    <source>
        <dbReference type="ARBA" id="ARBA00023211"/>
    </source>
</evidence>
<dbReference type="PANTHER" id="PTHR43219:SF1">
    <property type="entry name" value="CRISPR-ASSOCIATED ENDONUCLEASE CAS1"/>
    <property type="match status" value="1"/>
</dbReference>
<evidence type="ECO:0000256" key="9">
    <source>
        <dbReference type="HAMAP-Rule" id="MF_01470"/>
    </source>
</evidence>
<evidence type="ECO:0000256" key="6">
    <source>
        <dbReference type="ARBA" id="ARBA00023118"/>
    </source>
</evidence>
<evidence type="ECO:0000256" key="3">
    <source>
        <dbReference type="ARBA" id="ARBA00022759"/>
    </source>
</evidence>
<evidence type="ECO:0000256" key="5">
    <source>
        <dbReference type="ARBA" id="ARBA00022842"/>
    </source>
</evidence>
<dbReference type="EMBL" id="PDBW01000001">
    <property type="protein sequence ID" value="PFH04267.1"/>
    <property type="molecule type" value="Genomic_DNA"/>
</dbReference>
<keyword evidence="1 9" id="KW-0540">Nuclease</keyword>
<evidence type="ECO:0000256" key="2">
    <source>
        <dbReference type="ARBA" id="ARBA00022723"/>
    </source>
</evidence>
<comment type="caution">
    <text evidence="10">The sequence shown here is derived from an EMBL/GenBank/DDBJ whole genome shotgun (WGS) entry which is preliminary data.</text>
</comment>
<dbReference type="NCBIfam" id="TIGR03641">
    <property type="entry name" value="cas1_HMARI"/>
    <property type="match status" value="1"/>
</dbReference>
<comment type="function">
    <text evidence="9">CRISPR (clustered regularly interspaced short palindromic repeat), is an adaptive immune system that provides protection against mobile genetic elements (viruses, transposable elements and conjugative plasmids). CRISPR clusters contain spacers, sequences complementary to antecedent mobile elements, and target invading nucleic acids. CRISPR clusters are transcribed and processed into CRISPR RNA (crRNA). Acts as a dsDNA endonuclease. Involved in the integration of spacer DNA into the CRISPR cassette.</text>
</comment>
<proteinExistence type="inferred from homology"/>
<keyword evidence="7 9" id="KW-0238">DNA-binding</keyword>
<dbReference type="GO" id="GO:0046872">
    <property type="term" value="F:metal ion binding"/>
    <property type="evidence" value="ECO:0007669"/>
    <property type="project" value="UniProtKB-UniRule"/>
</dbReference>
<keyword evidence="4 9" id="KW-0378">Hydrolase</keyword>
<dbReference type="InterPro" id="IPR042206">
    <property type="entry name" value="CRISPR-assoc_Cas1_C"/>
</dbReference>
<dbReference type="CDD" id="cd09722">
    <property type="entry name" value="Cas1_I-B"/>
    <property type="match status" value="1"/>
</dbReference>
<reference evidence="10 11" key="1">
    <citation type="submission" date="2017-09" db="EMBL/GenBank/DDBJ databases">
        <title>Evaluation of Pacific Biosciences Sequencing Technology to Finishing C. thermocellum Genome Sequences.</title>
        <authorList>
            <person name="Brown S."/>
        </authorList>
    </citation>
    <scope>NUCLEOTIDE SEQUENCE [LARGE SCALE GENOMIC DNA]</scope>
    <source>
        <strain evidence="10 11">AD2</strain>
    </source>
</reference>
<dbReference type="PANTHER" id="PTHR43219">
    <property type="entry name" value="CRISPR-ASSOCIATED ENDONUCLEASE CAS1"/>
    <property type="match status" value="1"/>
</dbReference>
<keyword evidence="3 9" id="KW-0255">Endonuclease</keyword>
<dbReference type="Gene3D" id="3.100.10.20">
    <property type="entry name" value="CRISPR-associated endonuclease Cas1, N-terminal domain"/>
    <property type="match status" value="1"/>
</dbReference>
<dbReference type="InterPro" id="IPR019858">
    <property type="entry name" value="CRISPR-assoc_Cas1_HMARI/TNEAP"/>
</dbReference>
<evidence type="ECO:0000313" key="11">
    <source>
        <dbReference type="Proteomes" id="UP000223596"/>
    </source>
</evidence>
<sequence>MKKSAFIFSDGELKRKDSTVLFESEDSKNYLPIEDISDIYIFGEVTVTKKFLELATQKEILLHFYNYNEYYVGTYYPREHYNSGFMILKQAEHYLDEEKRMAIAKKFIHGSVKNMLAVLKYYNNREKDLDRQITAISDLAEKIDEMDEINKLMAIEGNIREIYYGSFDIIVDDEYFEFGKRTKQPPKNRMNSLISFGNSILYTTVLSEIYKTHLDPRIGYLHSTNHRRFTLNLDVAEIFKPIIVDRVIFTLIGKKMLGEKHFEEKAGGIVLNDKGRKQFVAQMLEKLNATLMYKPLGREVSYRRLIRLELYKLEKHLMGEQEYKPYVASW</sequence>
<accession>A0AB36TKB4</accession>
<evidence type="ECO:0000256" key="4">
    <source>
        <dbReference type="ARBA" id="ARBA00022801"/>
    </source>
</evidence>
<organism evidence="10 11">
    <name type="scientific">Acetivibrio thermocellus AD2</name>
    <dbReference type="NCBI Taxonomy" id="1138384"/>
    <lineage>
        <taxon>Bacteria</taxon>
        <taxon>Bacillati</taxon>
        <taxon>Bacillota</taxon>
        <taxon>Clostridia</taxon>
        <taxon>Eubacteriales</taxon>
        <taxon>Oscillospiraceae</taxon>
        <taxon>Acetivibrio</taxon>
    </lineage>
</organism>
<dbReference type="InterPro" id="IPR002729">
    <property type="entry name" value="CRISPR-assoc_Cas1"/>
</dbReference>
<comment type="subunit">
    <text evidence="9">Homodimer, forms a heterotetramer with a Cas2 homodimer.</text>
</comment>
<protein>
    <recommendedName>
        <fullName evidence="9">CRISPR-associated endonuclease Cas1</fullName>
        <ecNumber evidence="9">3.1.-.-</ecNumber>
    </recommendedName>
</protein>
<evidence type="ECO:0000256" key="1">
    <source>
        <dbReference type="ARBA" id="ARBA00022722"/>
    </source>
</evidence>
<dbReference type="Pfam" id="PF01867">
    <property type="entry name" value="Cas_Cas1"/>
    <property type="match status" value="1"/>
</dbReference>
<dbReference type="InterPro" id="IPR042211">
    <property type="entry name" value="CRISPR-assoc_Cas1_N"/>
</dbReference>
<dbReference type="AlphaFoldDB" id="A0AB36TKB4"/>
<gene>
    <name evidence="9" type="primary">cas1</name>
    <name evidence="10" type="ORF">M972_113096</name>
</gene>
<dbReference type="NCBIfam" id="TIGR00287">
    <property type="entry name" value="cas1"/>
    <property type="match status" value="1"/>
</dbReference>
<dbReference type="HAMAP" id="MF_01470">
    <property type="entry name" value="Cas1"/>
    <property type="match status" value="1"/>
</dbReference>